<name>A0A194V9G0_CYTMA</name>
<reference evidence="2" key="1">
    <citation type="submission" date="2014-12" db="EMBL/GenBank/DDBJ databases">
        <title>Genome Sequence of Valsa Canker Pathogens Uncovers a Specific Adaption of Colonization on Woody Bark.</title>
        <authorList>
            <person name="Yin Z."/>
            <person name="Liu H."/>
            <person name="Gao X."/>
            <person name="Li Z."/>
            <person name="Song N."/>
            <person name="Ke X."/>
            <person name="Dai Q."/>
            <person name="Wu Y."/>
            <person name="Sun Y."/>
            <person name="Xu J.-R."/>
            <person name="Kang Z.K."/>
            <person name="Wang L."/>
            <person name="Huang L."/>
        </authorList>
    </citation>
    <scope>NUCLEOTIDE SEQUENCE [LARGE SCALE GENOMIC DNA]</scope>
    <source>
        <strain evidence="2">SXYL134</strain>
    </source>
</reference>
<organism evidence="1 2">
    <name type="scientific">Cytospora mali</name>
    <name type="common">Apple Valsa canker fungus</name>
    <name type="synonym">Valsa mali</name>
    <dbReference type="NCBI Taxonomy" id="578113"/>
    <lineage>
        <taxon>Eukaryota</taxon>
        <taxon>Fungi</taxon>
        <taxon>Dikarya</taxon>
        <taxon>Ascomycota</taxon>
        <taxon>Pezizomycotina</taxon>
        <taxon>Sordariomycetes</taxon>
        <taxon>Sordariomycetidae</taxon>
        <taxon>Diaporthales</taxon>
        <taxon>Cytosporaceae</taxon>
        <taxon>Cytospora</taxon>
    </lineage>
</organism>
<keyword evidence="2" id="KW-1185">Reference proteome</keyword>
<protein>
    <submittedName>
        <fullName evidence="1">Uncharacterized protein</fullName>
    </submittedName>
</protein>
<evidence type="ECO:0000313" key="1">
    <source>
        <dbReference type="EMBL" id="KUI60652.1"/>
    </source>
</evidence>
<proteinExistence type="predicted"/>
<gene>
    <name evidence="1" type="ORF">VP1G_11187</name>
</gene>
<sequence>MALYAIGQAAAAIDEYHPALFVEGSSLESPENVRMNGQTYRLGIITTEIQPTSPVISDQPTVLVQFRTCDFKLVFKLVSPTPVSAPASADIWTFPIFRLSFENRAY</sequence>
<dbReference type="Proteomes" id="UP000078576">
    <property type="component" value="Unassembled WGS sequence"/>
</dbReference>
<dbReference type="EMBL" id="KN714756">
    <property type="protein sequence ID" value="KUI60652.1"/>
    <property type="molecule type" value="Genomic_DNA"/>
</dbReference>
<dbReference type="AlphaFoldDB" id="A0A194V9G0"/>
<evidence type="ECO:0000313" key="2">
    <source>
        <dbReference type="Proteomes" id="UP000078576"/>
    </source>
</evidence>
<accession>A0A194V9G0</accession>